<gene>
    <name evidence="1" type="ORF">OOJ96_11450</name>
</gene>
<organism evidence="1 2">
    <name type="scientific">Pseudomonas imrae</name>
    <dbReference type="NCBI Taxonomy" id="2992837"/>
    <lineage>
        <taxon>Bacteria</taxon>
        <taxon>Pseudomonadati</taxon>
        <taxon>Pseudomonadota</taxon>
        <taxon>Gammaproteobacteria</taxon>
        <taxon>Pseudomonadales</taxon>
        <taxon>Pseudomonadaceae</taxon>
        <taxon>Pseudomonas</taxon>
    </lineage>
</organism>
<proteinExistence type="predicted"/>
<dbReference type="EMBL" id="JAPEQY010000007">
    <property type="protein sequence ID" value="MFO2478025.1"/>
    <property type="molecule type" value="Genomic_DNA"/>
</dbReference>
<evidence type="ECO:0000313" key="2">
    <source>
        <dbReference type="Proteomes" id="UP001637618"/>
    </source>
</evidence>
<protein>
    <submittedName>
        <fullName evidence="1">Uncharacterized protein</fullName>
    </submittedName>
</protein>
<evidence type="ECO:0000313" key="1">
    <source>
        <dbReference type="EMBL" id="MFO2478025.1"/>
    </source>
</evidence>
<name>A0ACC7PDE1_9PSED</name>
<keyword evidence="2" id="KW-1185">Reference proteome</keyword>
<sequence length="90" mass="9839">MAITITNGASGLIKVAVGTWHKDGSDDYYTIEQGNTETWSRSDSRGYLMAVQGQAKTNEYYISPSSKIVIEDNLVKDHGQSISPLMLVNA</sequence>
<reference evidence="1" key="1">
    <citation type="submission" date="2022-11" db="EMBL/GenBank/DDBJ databases">
        <title>Draft genome sequences of strains of Pseudomonas imrae sp. nov.</title>
        <authorList>
            <person name="Salva Serra F."/>
            <person name="Nimje P."/>
            <person name="Moore E.R.B."/>
            <person name="Marathe N.P."/>
        </authorList>
    </citation>
    <scope>NUCLEOTIDE SEQUENCE</scope>
    <source>
        <strain evidence="1">15FMM2</strain>
    </source>
</reference>
<dbReference type="Proteomes" id="UP001637618">
    <property type="component" value="Unassembled WGS sequence"/>
</dbReference>
<comment type="caution">
    <text evidence="1">The sequence shown here is derived from an EMBL/GenBank/DDBJ whole genome shotgun (WGS) entry which is preliminary data.</text>
</comment>
<accession>A0ACC7PDE1</accession>